<dbReference type="GO" id="GO:0000287">
    <property type="term" value="F:magnesium ion binding"/>
    <property type="evidence" value="ECO:0007669"/>
    <property type="project" value="UniProtKB-UniRule"/>
</dbReference>
<dbReference type="UniPathway" id="UPA00078">
    <property type="reaction ID" value="UER00161"/>
</dbReference>
<feature type="binding site" evidence="8">
    <location>
        <position position="117"/>
    </location>
    <ligand>
        <name>Mg(2+)</name>
        <dbReference type="ChEBI" id="CHEBI:18420"/>
    </ligand>
</feature>
<dbReference type="GO" id="GO:0042803">
    <property type="term" value="F:protein homodimerization activity"/>
    <property type="evidence" value="ECO:0007669"/>
    <property type="project" value="UniProtKB-ARBA"/>
</dbReference>
<evidence type="ECO:0000256" key="6">
    <source>
        <dbReference type="ARBA" id="ARBA00022840"/>
    </source>
</evidence>
<feature type="binding site" evidence="8">
    <location>
        <begin position="206"/>
        <end position="208"/>
    </location>
    <ligand>
        <name>ATP</name>
        <dbReference type="ChEBI" id="CHEBI:30616"/>
    </ligand>
</feature>
<feature type="binding site" evidence="8">
    <location>
        <begin position="117"/>
        <end position="120"/>
    </location>
    <ligand>
        <name>ATP</name>
        <dbReference type="ChEBI" id="CHEBI:30616"/>
    </ligand>
</feature>
<evidence type="ECO:0000256" key="3">
    <source>
        <dbReference type="ARBA" id="ARBA00022723"/>
    </source>
</evidence>
<evidence type="ECO:0000256" key="1">
    <source>
        <dbReference type="ARBA" id="ARBA00022490"/>
    </source>
</evidence>
<dbReference type="InterPro" id="IPR004472">
    <property type="entry name" value="DTB_synth_BioD"/>
</dbReference>
<dbReference type="Gene3D" id="3.40.50.300">
    <property type="entry name" value="P-loop containing nucleotide triphosphate hydrolases"/>
    <property type="match status" value="1"/>
</dbReference>
<dbReference type="RefSeq" id="WP_110018573.1">
    <property type="nucleotide sequence ID" value="NZ_QGTJ01000005.1"/>
</dbReference>
<dbReference type="NCBIfam" id="TIGR00347">
    <property type="entry name" value="bioD"/>
    <property type="match status" value="1"/>
</dbReference>
<sequence>MNRHGCFVTGTDTGVGKTWVSTALLLALAARGVRAVGMKPVASGCEPTADGLRNEDALALQAASAGAPDYALVNPYAFAPAIAPHLAARDVGVDIGFERIVERAGQLTAGGEFLLVEGAGGWRVPLGRDGDMAALACRLDLPVVLVVGLRLGCINHALLSAESIRAAGLRLAGWVGNTIEPQMPRLADNLATLHASLPEPCLGVLPYSLGAVRPDSFAALDVTCLLA</sequence>
<comment type="similarity">
    <text evidence="8">Belongs to the dethiobiotin synthetase family.</text>
</comment>
<comment type="caution">
    <text evidence="9">The sequence shown here is derived from an EMBL/GenBank/DDBJ whole genome shotgun (WGS) entry which is preliminary data.</text>
</comment>
<evidence type="ECO:0000313" key="10">
    <source>
        <dbReference type="Proteomes" id="UP000246569"/>
    </source>
</evidence>
<dbReference type="Pfam" id="PF13500">
    <property type="entry name" value="AAA_26"/>
    <property type="match status" value="1"/>
</dbReference>
<evidence type="ECO:0000313" key="9">
    <source>
        <dbReference type="EMBL" id="PWV61787.1"/>
    </source>
</evidence>
<dbReference type="HAMAP" id="MF_00336">
    <property type="entry name" value="BioD"/>
    <property type="match status" value="1"/>
</dbReference>
<accession>A0A317MV38</accession>
<dbReference type="PANTHER" id="PTHR43210">
    <property type="entry name" value="DETHIOBIOTIN SYNTHETASE"/>
    <property type="match status" value="1"/>
</dbReference>
<protein>
    <recommendedName>
        <fullName evidence="8">ATP-dependent dethiobiotin synthetase BioD</fullName>
        <ecNumber evidence="8">6.3.3.3</ecNumber>
    </recommendedName>
    <alternativeName>
        <fullName evidence="8">DTB synthetase</fullName>
        <shortName evidence="8">DTBS</shortName>
    </alternativeName>
    <alternativeName>
        <fullName evidence="8">Dethiobiotin synthase</fullName>
    </alternativeName>
</protein>
<organism evidence="9 10">
    <name type="scientific">Plasticicumulans acidivorans</name>
    <dbReference type="NCBI Taxonomy" id="886464"/>
    <lineage>
        <taxon>Bacteria</taxon>
        <taxon>Pseudomonadati</taxon>
        <taxon>Pseudomonadota</taxon>
        <taxon>Gammaproteobacteria</taxon>
        <taxon>Candidatus Competibacteraceae</taxon>
        <taxon>Plasticicumulans</taxon>
    </lineage>
</organism>
<keyword evidence="6 8" id="KW-0067">ATP-binding</keyword>
<dbReference type="EMBL" id="QGTJ01000005">
    <property type="protein sequence ID" value="PWV61787.1"/>
    <property type="molecule type" value="Genomic_DNA"/>
</dbReference>
<feature type="binding site" evidence="8">
    <location>
        <position position="56"/>
    </location>
    <ligand>
        <name>ATP</name>
        <dbReference type="ChEBI" id="CHEBI:30616"/>
    </ligand>
</feature>
<evidence type="ECO:0000256" key="4">
    <source>
        <dbReference type="ARBA" id="ARBA00022741"/>
    </source>
</evidence>
<keyword evidence="1 8" id="KW-0963">Cytoplasm</keyword>
<dbReference type="GO" id="GO:0004141">
    <property type="term" value="F:dethiobiotin synthase activity"/>
    <property type="evidence" value="ECO:0007669"/>
    <property type="project" value="UniProtKB-UniRule"/>
</dbReference>
<keyword evidence="2 8" id="KW-0436">Ligase</keyword>
<dbReference type="GO" id="GO:0005524">
    <property type="term" value="F:ATP binding"/>
    <property type="evidence" value="ECO:0007669"/>
    <property type="project" value="UniProtKB-UniRule"/>
</dbReference>
<comment type="caution">
    <text evidence="8">Lacks conserved residue(s) required for the propagation of feature annotation.</text>
</comment>
<comment type="subcellular location">
    <subcellularLocation>
        <location evidence="8">Cytoplasm</location>
    </subcellularLocation>
</comment>
<dbReference type="OrthoDB" id="9802097at2"/>
<evidence type="ECO:0000256" key="8">
    <source>
        <dbReference type="HAMAP-Rule" id="MF_00336"/>
    </source>
</evidence>
<evidence type="ECO:0000256" key="5">
    <source>
        <dbReference type="ARBA" id="ARBA00022756"/>
    </source>
</evidence>
<dbReference type="InterPro" id="IPR027417">
    <property type="entry name" value="P-loop_NTPase"/>
</dbReference>
<feature type="binding site" evidence="8">
    <location>
        <position position="18"/>
    </location>
    <ligand>
        <name>Mg(2+)</name>
        <dbReference type="ChEBI" id="CHEBI:18420"/>
    </ligand>
</feature>
<keyword evidence="5 8" id="KW-0093">Biotin biosynthesis</keyword>
<feature type="binding site" evidence="8">
    <location>
        <position position="43"/>
    </location>
    <ligand>
        <name>substrate</name>
    </ligand>
</feature>
<dbReference type="GO" id="GO:0009102">
    <property type="term" value="P:biotin biosynthetic process"/>
    <property type="evidence" value="ECO:0007669"/>
    <property type="project" value="UniProtKB-UniRule"/>
</dbReference>
<keyword evidence="4 8" id="KW-0547">Nucleotide-binding</keyword>
<feature type="binding site" evidence="8">
    <location>
        <begin position="177"/>
        <end position="178"/>
    </location>
    <ligand>
        <name>ATP</name>
        <dbReference type="ChEBI" id="CHEBI:30616"/>
    </ligand>
</feature>
<keyword evidence="3 8" id="KW-0479">Metal-binding</keyword>
<comment type="catalytic activity">
    <reaction evidence="8">
        <text>(7R,8S)-7,8-diammoniononanoate + CO2 + ATP = (4R,5S)-dethiobiotin + ADP + phosphate + 3 H(+)</text>
        <dbReference type="Rhea" id="RHEA:15805"/>
        <dbReference type="ChEBI" id="CHEBI:15378"/>
        <dbReference type="ChEBI" id="CHEBI:16526"/>
        <dbReference type="ChEBI" id="CHEBI:30616"/>
        <dbReference type="ChEBI" id="CHEBI:43474"/>
        <dbReference type="ChEBI" id="CHEBI:149469"/>
        <dbReference type="ChEBI" id="CHEBI:149473"/>
        <dbReference type="ChEBI" id="CHEBI:456216"/>
        <dbReference type="EC" id="6.3.3.3"/>
    </reaction>
</comment>
<dbReference type="PIRSF" id="PIRSF006755">
    <property type="entry name" value="DTB_synth"/>
    <property type="match status" value="1"/>
</dbReference>
<dbReference type="CDD" id="cd03109">
    <property type="entry name" value="DTBS"/>
    <property type="match status" value="1"/>
</dbReference>
<dbReference type="FunFam" id="3.40.50.300:FF:000292">
    <property type="entry name" value="ATP-dependent dethiobiotin synthetase BioD"/>
    <property type="match status" value="1"/>
</dbReference>
<comment type="pathway">
    <text evidence="8">Cofactor biosynthesis; biotin biosynthesis; biotin from 7,8-diaminononanoate: step 1/2.</text>
</comment>
<evidence type="ECO:0000256" key="2">
    <source>
        <dbReference type="ARBA" id="ARBA00022598"/>
    </source>
</evidence>
<feature type="active site" evidence="8">
    <location>
        <position position="39"/>
    </location>
</feature>
<keyword evidence="10" id="KW-1185">Reference proteome</keyword>
<feature type="binding site" evidence="8">
    <location>
        <position position="56"/>
    </location>
    <ligand>
        <name>Mg(2+)</name>
        <dbReference type="ChEBI" id="CHEBI:18420"/>
    </ligand>
</feature>
<name>A0A317MV38_9GAMM</name>
<comment type="cofactor">
    <cofactor evidence="8">
        <name>Mg(2+)</name>
        <dbReference type="ChEBI" id="CHEBI:18420"/>
    </cofactor>
</comment>
<dbReference type="Proteomes" id="UP000246569">
    <property type="component" value="Unassembled WGS sequence"/>
</dbReference>
<comment type="function">
    <text evidence="8">Catalyzes a mechanistically unusual reaction, the ATP-dependent insertion of CO2 between the N7 and N8 nitrogen atoms of 7,8-diaminopelargonic acid (DAPA, also called 7,8-diammoniononanoate) to form a ureido ring.</text>
</comment>
<gene>
    <name evidence="8" type="primary">bioD</name>
    <name evidence="9" type="ORF">C7443_105220</name>
</gene>
<reference evidence="9 10" key="1">
    <citation type="submission" date="2018-05" db="EMBL/GenBank/DDBJ databases">
        <title>Genomic Encyclopedia of Type Strains, Phase IV (KMG-IV): sequencing the most valuable type-strain genomes for metagenomic binning, comparative biology and taxonomic classification.</title>
        <authorList>
            <person name="Goeker M."/>
        </authorList>
    </citation>
    <scope>NUCLEOTIDE SEQUENCE [LARGE SCALE GENOMIC DNA]</scope>
    <source>
        <strain evidence="9 10">DSM 23606</strain>
    </source>
</reference>
<proteinExistence type="inferred from homology"/>
<dbReference type="AlphaFoldDB" id="A0A317MV38"/>
<dbReference type="GO" id="GO:0005829">
    <property type="term" value="C:cytosol"/>
    <property type="evidence" value="ECO:0007669"/>
    <property type="project" value="TreeGrafter"/>
</dbReference>
<evidence type="ECO:0000256" key="7">
    <source>
        <dbReference type="ARBA" id="ARBA00022842"/>
    </source>
</evidence>
<dbReference type="EC" id="6.3.3.3" evidence="8"/>
<comment type="subunit">
    <text evidence="8">Homodimer.</text>
</comment>
<dbReference type="SUPFAM" id="SSF52540">
    <property type="entry name" value="P-loop containing nucleoside triphosphate hydrolases"/>
    <property type="match status" value="1"/>
</dbReference>
<keyword evidence="7 8" id="KW-0460">Magnesium</keyword>
<dbReference type="PANTHER" id="PTHR43210:SF5">
    <property type="entry name" value="DETHIOBIOTIN SYNTHETASE"/>
    <property type="match status" value="1"/>
</dbReference>